<dbReference type="GeneID" id="97290425"/>
<dbReference type="EMBL" id="MBPK01000001">
    <property type="protein sequence ID" value="PKT82753.1"/>
    <property type="molecule type" value="Genomic_DNA"/>
</dbReference>
<reference evidence="2 3" key="1">
    <citation type="submission" date="2016-07" db="EMBL/GenBank/DDBJ databases">
        <title>Detection of Helicobacter winghamensis from caecal content of red fox (Vulpes vulpes).</title>
        <authorList>
            <person name="Zanoni R.G."/>
            <person name="Florio D."/>
            <person name="Caffara M."/>
            <person name="Renzi M."/>
            <person name="Parisi A."/>
            <person name="Pasquali F."/>
            <person name="Manfreda G."/>
        </authorList>
    </citation>
    <scope>NUCLEOTIDE SEQUENCE [LARGE SCALE GENOMIC DNA]</scope>
    <source>
        <strain evidence="2 3">295_13</strain>
    </source>
</reference>
<dbReference type="SUPFAM" id="SSF103473">
    <property type="entry name" value="MFS general substrate transporter"/>
    <property type="match status" value="1"/>
</dbReference>
<dbReference type="PANTHER" id="PTHR38598">
    <property type="entry name" value="INNER MEMBRANE PROTEIN YJCH"/>
    <property type="match status" value="1"/>
</dbReference>
<sequence>MRKNVDYQQSIQEFKKFVSFRNKVALWLSAIVLVCYYAFVISIGLFPDILGYRLGPSSITLGIIVGIFLIALCITATGLYTFLANQYFDRQQDGILQNLEQSGALEELKNGKKY</sequence>
<feature type="transmembrane region" description="Helical" evidence="1">
    <location>
        <begin position="24"/>
        <end position="46"/>
    </location>
</feature>
<dbReference type="AlphaFoldDB" id="A0A2N3PLL7"/>
<accession>A0A2N3PLL7</accession>
<gene>
    <name evidence="2" type="ORF">BCM31_06265</name>
</gene>
<organism evidence="2 3">
    <name type="scientific">Helicobacter winghamensis</name>
    <dbReference type="NCBI Taxonomy" id="157268"/>
    <lineage>
        <taxon>Bacteria</taxon>
        <taxon>Pseudomonadati</taxon>
        <taxon>Campylobacterota</taxon>
        <taxon>Epsilonproteobacteria</taxon>
        <taxon>Campylobacterales</taxon>
        <taxon>Helicobacteraceae</taxon>
        <taxon>Helicobacter</taxon>
    </lineage>
</organism>
<dbReference type="InterPro" id="IPR007436">
    <property type="entry name" value="DUF485"/>
</dbReference>
<keyword evidence="1" id="KW-0812">Transmembrane</keyword>
<keyword evidence="1" id="KW-0472">Membrane</keyword>
<keyword evidence="3" id="KW-1185">Reference proteome</keyword>
<dbReference type="GO" id="GO:0005886">
    <property type="term" value="C:plasma membrane"/>
    <property type="evidence" value="ECO:0007669"/>
    <property type="project" value="TreeGrafter"/>
</dbReference>
<proteinExistence type="predicted"/>
<name>A0A2N3PLL7_9HELI</name>
<evidence type="ECO:0000256" key="1">
    <source>
        <dbReference type="SAM" id="Phobius"/>
    </source>
</evidence>
<protein>
    <recommendedName>
        <fullName evidence="4">DUF485 domain-containing protein</fullName>
    </recommendedName>
</protein>
<evidence type="ECO:0008006" key="4">
    <source>
        <dbReference type="Google" id="ProtNLM"/>
    </source>
</evidence>
<dbReference type="STRING" id="556267.HWAG_01164"/>
<keyword evidence="1" id="KW-1133">Transmembrane helix</keyword>
<dbReference type="InterPro" id="IPR052959">
    <property type="entry name" value="Inner_membrane_assoc"/>
</dbReference>
<dbReference type="Pfam" id="PF04341">
    <property type="entry name" value="DUF485"/>
    <property type="match status" value="1"/>
</dbReference>
<dbReference type="RefSeq" id="WP_006802860.1">
    <property type="nucleotide sequence ID" value="NZ_CABKOI010000020.1"/>
</dbReference>
<feature type="transmembrane region" description="Helical" evidence="1">
    <location>
        <begin position="58"/>
        <end position="83"/>
    </location>
</feature>
<dbReference type="OrthoDB" id="5360525at2"/>
<dbReference type="InterPro" id="IPR036259">
    <property type="entry name" value="MFS_trans_sf"/>
</dbReference>
<dbReference type="PANTHER" id="PTHR38598:SF1">
    <property type="entry name" value="INNER MEMBRANE PROTEIN YJCH"/>
    <property type="match status" value="1"/>
</dbReference>
<comment type="caution">
    <text evidence="2">The sequence shown here is derived from an EMBL/GenBank/DDBJ whole genome shotgun (WGS) entry which is preliminary data.</text>
</comment>
<evidence type="ECO:0000313" key="3">
    <source>
        <dbReference type="Proteomes" id="UP000233350"/>
    </source>
</evidence>
<dbReference type="Proteomes" id="UP000233350">
    <property type="component" value="Unassembled WGS sequence"/>
</dbReference>
<evidence type="ECO:0000313" key="2">
    <source>
        <dbReference type="EMBL" id="PKT82753.1"/>
    </source>
</evidence>